<evidence type="ECO:0000256" key="3">
    <source>
        <dbReference type="ARBA" id="ARBA00022692"/>
    </source>
</evidence>
<keyword evidence="2" id="KW-1003">Cell membrane</keyword>
<keyword evidence="3 8" id="KW-0812">Transmembrane</keyword>
<reference evidence="9 10" key="1">
    <citation type="submission" date="2019-05" db="EMBL/GenBank/DDBJ databases">
        <title>Georgenia *** sp. nov., and Georgenia *** sp. nov., isolated from the intestinal contents of plateau pika (Ochotona curzoniae) in the Qinghai-Tibet plateau of China.</title>
        <authorList>
            <person name="Tian Z."/>
        </authorList>
    </citation>
    <scope>NUCLEOTIDE SEQUENCE [LARGE SCALE GENOMIC DNA]</scope>
    <source>
        <strain evidence="9 10">Z294</strain>
    </source>
</reference>
<gene>
    <name evidence="9" type="ORF">FE251_10525</name>
</gene>
<keyword evidence="7 8" id="KW-0472">Membrane</keyword>
<feature type="transmembrane region" description="Helical" evidence="8">
    <location>
        <begin position="339"/>
        <end position="364"/>
    </location>
</feature>
<evidence type="ECO:0000256" key="8">
    <source>
        <dbReference type="SAM" id="Phobius"/>
    </source>
</evidence>
<evidence type="ECO:0000313" key="9">
    <source>
        <dbReference type="EMBL" id="QDB79760.1"/>
    </source>
</evidence>
<organism evidence="9 10">
    <name type="scientific">Georgenia wutianyii</name>
    <dbReference type="NCBI Taxonomy" id="2585135"/>
    <lineage>
        <taxon>Bacteria</taxon>
        <taxon>Bacillati</taxon>
        <taxon>Actinomycetota</taxon>
        <taxon>Actinomycetes</taxon>
        <taxon>Micrococcales</taxon>
        <taxon>Bogoriellaceae</taxon>
        <taxon>Georgenia</taxon>
    </lineage>
</organism>
<evidence type="ECO:0000256" key="5">
    <source>
        <dbReference type="ARBA" id="ARBA00022984"/>
    </source>
</evidence>
<feature type="transmembrane region" description="Helical" evidence="8">
    <location>
        <begin position="12"/>
        <end position="40"/>
    </location>
</feature>
<feature type="transmembrane region" description="Helical" evidence="8">
    <location>
        <begin position="103"/>
        <end position="123"/>
    </location>
</feature>
<dbReference type="InterPro" id="IPR051050">
    <property type="entry name" value="Lipid_II_flippase_MurJ/MviN"/>
</dbReference>
<feature type="transmembrane region" description="Helical" evidence="8">
    <location>
        <begin position="171"/>
        <end position="193"/>
    </location>
</feature>
<evidence type="ECO:0000256" key="7">
    <source>
        <dbReference type="ARBA" id="ARBA00023136"/>
    </source>
</evidence>
<dbReference type="PANTHER" id="PTHR47019:SF1">
    <property type="entry name" value="LIPID II FLIPPASE MURJ"/>
    <property type="match status" value="1"/>
</dbReference>
<feature type="transmembrane region" description="Helical" evidence="8">
    <location>
        <begin position="370"/>
        <end position="391"/>
    </location>
</feature>
<keyword evidence="5" id="KW-0573">Peptidoglycan synthesis</keyword>
<dbReference type="Proteomes" id="UP000313948">
    <property type="component" value="Chromosome"/>
</dbReference>
<sequence>MTETRPGRLGRVLSGVAGAAGMLAAITVLSRAVGFVRWFVQSATLGDSATANAYSTANMLPNVLFEVAAGGALAGAVVPLLAAPLARHLRADVDKISSSLLTWTLLVLVPLGALVALLAGPIVALLPDSVGSDVTTQRELATFFLRVFAIQIPLYGIGVVLTGILQAQRRFFLPAIAPLASSVVVIATYLLFGLLSQGLADDPERLSSAALDWLAWGTTLGVAVMSLPLLLPVRRSGVRLRPALRFPEGVGRRALSLAAAGLGALLAQQISVVVFLLLARGGGVEGTITIWQYAQAVYFLPYAVLAVPVATAVFPRLAELAGSTDRRAFATMAVGSTRAVLAASFVGAGVLGAVAPGVTAVFSLRGPMDGMTVAVTWLAPAVVGYALVFHVSRCLYSLDRGRAAVVATAAGWLTVSVVAAVLVSLTAPDGGDGPATLRSLALGTTAGMTVAGVALLWALRLALGAGTSFGGLLRTLAVGTVAAAAGALVGRLVTDAVLGAVEPLLLSGLLASAAGTLAAAAVAGLAVLAADRGALRTTAWSGA</sequence>
<dbReference type="InterPro" id="IPR004268">
    <property type="entry name" value="MurJ"/>
</dbReference>
<evidence type="ECO:0000313" key="10">
    <source>
        <dbReference type="Proteomes" id="UP000313948"/>
    </source>
</evidence>
<comment type="subcellular location">
    <subcellularLocation>
        <location evidence="1">Cell membrane</location>
        <topology evidence="1">Multi-pass membrane protein</topology>
    </subcellularLocation>
</comment>
<feature type="transmembrane region" description="Helical" evidence="8">
    <location>
        <begin position="505"/>
        <end position="530"/>
    </location>
</feature>
<accession>A0ABX5VSB8</accession>
<keyword evidence="4" id="KW-0133">Cell shape</keyword>
<feature type="transmembrane region" description="Helical" evidence="8">
    <location>
        <begin position="471"/>
        <end position="493"/>
    </location>
</feature>
<dbReference type="EMBL" id="CP040899">
    <property type="protein sequence ID" value="QDB79760.1"/>
    <property type="molecule type" value="Genomic_DNA"/>
</dbReference>
<evidence type="ECO:0000256" key="2">
    <source>
        <dbReference type="ARBA" id="ARBA00022475"/>
    </source>
</evidence>
<feature type="transmembrane region" description="Helical" evidence="8">
    <location>
        <begin position="299"/>
        <end position="318"/>
    </location>
</feature>
<keyword evidence="10" id="KW-1185">Reference proteome</keyword>
<evidence type="ECO:0000256" key="4">
    <source>
        <dbReference type="ARBA" id="ARBA00022960"/>
    </source>
</evidence>
<name>A0ABX5VSB8_9MICO</name>
<proteinExistence type="predicted"/>
<dbReference type="RefSeq" id="WP_139072115.1">
    <property type="nucleotide sequence ID" value="NZ_CP040899.1"/>
</dbReference>
<dbReference type="Pfam" id="PF03023">
    <property type="entry name" value="MurJ"/>
    <property type="match status" value="1"/>
</dbReference>
<keyword evidence="6 8" id="KW-1133">Transmembrane helix</keyword>
<feature type="transmembrane region" description="Helical" evidence="8">
    <location>
        <begin position="403"/>
        <end position="427"/>
    </location>
</feature>
<feature type="transmembrane region" description="Helical" evidence="8">
    <location>
        <begin position="213"/>
        <end position="233"/>
    </location>
</feature>
<feature type="transmembrane region" description="Helical" evidence="8">
    <location>
        <begin position="254"/>
        <end position="279"/>
    </location>
</feature>
<protein>
    <submittedName>
        <fullName evidence="9">Virulence factor MviN</fullName>
    </submittedName>
</protein>
<feature type="transmembrane region" description="Helical" evidence="8">
    <location>
        <begin position="60"/>
        <end position="82"/>
    </location>
</feature>
<evidence type="ECO:0000256" key="1">
    <source>
        <dbReference type="ARBA" id="ARBA00004651"/>
    </source>
</evidence>
<feature type="transmembrane region" description="Helical" evidence="8">
    <location>
        <begin position="143"/>
        <end position="164"/>
    </location>
</feature>
<dbReference type="PRINTS" id="PR01806">
    <property type="entry name" value="VIRFACTRMVIN"/>
</dbReference>
<feature type="transmembrane region" description="Helical" evidence="8">
    <location>
        <begin position="439"/>
        <end position="459"/>
    </location>
</feature>
<evidence type="ECO:0000256" key="6">
    <source>
        <dbReference type="ARBA" id="ARBA00022989"/>
    </source>
</evidence>
<dbReference type="PANTHER" id="PTHR47019">
    <property type="entry name" value="LIPID II FLIPPASE MURJ"/>
    <property type="match status" value="1"/>
</dbReference>